<evidence type="ECO:0000256" key="3">
    <source>
        <dbReference type="ARBA" id="ARBA00022516"/>
    </source>
</evidence>
<evidence type="ECO:0000256" key="1">
    <source>
        <dbReference type="ARBA" id="ARBA00004141"/>
    </source>
</evidence>
<protein>
    <recommendedName>
        <fullName evidence="12">Elongation of fatty acids protein</fullName>
        <ecNumber evidence="12">2.3.1.-</ecNumber>
    </recommendedName>
</protein>
<accession>X6P5D8</accession>
<evidence type="ECO:0000256" key="6">
    <source>
        <dbReference type="ARBA" id="ARBA00022832"/>
    </source>
</evidence>
<keyword evidence="3 12" id="KW-0444">Lipid biosynthesis</keyword>
<dbReference type="GO" id="GO:0009922">
    <property type="term" value="F:fatty acid elongase activity"/>
    <property type="evidence" value="ECO:0007669"/>
    <property type="project" value="UniProtKB-EC"/>
</dbReference>
<feature type="transmembrane region" description="Helical" evidence="12">
    <location>
        <begin position="93"/>
        <end position="118"/>
    </location>
</feature>
<dbReference type="OrthoDB" id="434092at2759"/>
<comment type="catalytic activity">
    <reaction evidence="11">
        <text>a very-long-chain acyl-CoA + malonyl-CoA + H(+) = a very-long-chain 3-oxoacyl-CoA + CO2 + CoA</text>
        <dbReference type="Rhea" id="RHEA:32727"/>
        <dbReference type="ChEBI" id="CHEBI:15378"/>
        <dbReference type="ChEBI" id="CHEBI:16526"/>
        <dbReference type="ChEBI" id="CHEBI:57287"/>
        <dbReference type="ChEBI" id="CHEBI:57384"/>
        <dbReference type="ChEBI" id="CHEBI:90725"/>
        <dbReference type="ChEBI" id="CHEBI:90736"/>
        <dbReference type="EC" id="2.3.1.199"/>
    </reaction>
</comment>
<dbReference type="GO" id="GO:0030148">
    <property type="term" value="P:sphingolipid biosynthetic process"/>
    <property type="evidence" value="ECO:0007669"/>
    <property type="project" value="TreeGrafter"/>
</dbReference>
<keyword evidence="6 12" id="KW-0276">Fatty acid metabolism</keyword>
<dbReference type="PANTHER" id="PTHR11157">
    <property type="entry name" value="FATTY ACID ACYL TRANSFERASE-RELATED"/>
    <property type="match status" value="1"/>
</dbReference>
<dbReference type="GO" id="GO:0019367">
    <property type="term" value="P:fatty acid elongation, saturated fatty acid"/>
    <property type="evidence" value="ECO:0007669"/>
    <property type="project" value="TreeGrafter"/>
</dbReference>
<name>X6P5D8_RETFI</name>
<comment type="subcellular location">
    <subcellularLocation>
        <location evidence="1">Membrane</location>
        <topology evidence="1">Multi-pass membrane protein</topology>
    </subcellularLocation>
</comment>
<gene>
    <name evidence="13" type="ORF">RFI_03334</name>
</gene>
<evidence type="ECO:0000256" key="8">
    <source>
        <dbReference type="ARBA" id="ARBA00023098"/>
    </source>
</evidence>
<comment type="similarity">
    <text evidence="2 12">Belongs to the ELO family.</text>
</comment>
<keyword evidence="4 12" id="KW-0808">Transferase</keyword>
<organism evidence="13 14">
    <name type="scientific">Reticulomyxa filosa</name>
    <dbReference type="NCBI Taxonomy" id="46433"/>
    <lineage>
        <taxon>Eukaryota</taxon>
        <taxon>Sar</taxon>
        <taxon>Rhizaria</taxon>
        <taxon>Retaria</taxon>
        <taxon>Foraminifera</taxon>
        <taxon>Monothalamids</taxon>
        <taxon>Reticulomyxidae</taxon>
        <taxon>Reticulomyxa</taxon>
    </lineage>
</organism>
<dbReference type="PANTHER" id="PTHR11157:SF134">
    <property type="entry name" value="ELONGATION OF FATTY ACIDS PROTEIN 1-RELATED"/>
    <property type="match status" value="1"/>
</dbReference>
<keyword evidence="9 12" id="KW-0472">Membrane</keyword>
<evidence type="ECO:0000256" key="4">
    <source>
        <dbReference type="ARBA" id="ARBA00022679"/>
    </source>
</evidence>
<dbReference type="EMBL" id="ASPP01003149">
    <property type="protein sequence ID" value="ETO33770.1"/>
    <property type="molecule type" value="Genomic_DNA"/>
</dbReference>
<evidence type="ECO:0000313" key="13">
    <source>
        <dbReference type="EMBL" id="ETO33770.1"/>
    </source>
</evidence>
<comment type="catalytic activity">
    <reaction evidence="12">
        <text>an acyl-CoA + malonyl-CoA + H(+) = a 3-oxoacyl-CoA + CO2 + CoA</text>
        <dbReference type="Rhea" id="RHEA:50252"/>
        <dbReference type="ChEBI" id="CHEBI:15378"/>
        <dbReference type="ChEBI" id="CHEBI:16526"/>
        <dbReference type="ChEBI" id="CHEBI:57287"/>
        <dbReference type="ChEBI" id="CHEBI:57384"/>
        <dbReference type="ChEBI" id="CHEBI:58342"/>
        <dbReference type="ChEBI" id="CHEBI:90726"/>
    </reaction>
    <physiologicalReaction direction="left-to-right" evidence="12">
        <dbReference type="Rhea" id="RHEA:50253"/>
    </physiologicalReaction>
</comment>
<evidence type="ECO:0000256" key="5">
    <source>
        <dbReference type="ARBA" id="ARBA00022692"/>
    </source>
</evidence>
<dbReference type="EC" id="2.3.1.-" evidence="12"/>
<evidence type="ECO:0000256" key="7">
    <source>
        <dbReference type="ARBA" id="ARBA00022989"/>
    </source>
</evidence>
<dbReference type="AlphaFoldDB" id="X6P5D8"/>
<keyword evidence="8 12" id="KW-0443">Lipid metabolism</keyword>
<dbReference type="GO" id="GO:0042761">
    <property type="term" value="P:very long-chain fatty acid biosynthetic process"/>
    <property type="evidence" value="ECO:0007669"/>
    <property type="project" value="TreeGrafter"/>
</dbReference>
<keyword evidence="5 12" id="KW-0812">Transmembrane</keyword>
<dbReference type="Pfam" id="PF01151">
    <property type="entry name" value="ELO"/>
    <property type="match status" value="2"/>
</dbReference>
<evidence type="ECO:0000313" key="14">
    <source>
        <dbReference type="Proteomes" id="UP000023152"/>
    </source>
</evidence>
<comment type="caution">
    <text evidence="13">The sequence shown here is derived from an EMBL/GenBank/DDBJ whole genome shotgun (WGS) entry which is preliminary data.</text>
</comment>
<proteinExistence type="inferred from homology"/>
<dbReference type="GO" id="GO:0005789">
    <property type="term" value="C:endoplasmic reticulum membrane"/>
    <property type="evidence" value="ECO:0007669"/>
    <property type="project" value="TreeGrafter"/>
</dbReference>
<evidence type="ECO:0000256" key="11">
    <source>
        <dbReference type="ARBA" id="ARBA00047375"/>
    </source>
</evidence>
<feature type="transmembrane region" description="Helical" evidence="12">
    <location>
        <begin position="41"/>
        <end position="59"/>
    </location>
</feature>
<sequence length="258" mass="30605">MAFTATELTKQIISLAGKYSPWNESFINNFEFQLPNTALSALHYPVITLVFYCFFIPSLEKERERERKKESIEKTRQSSFFFMKNRRPPPLKYILVVHNLLLSALSFTLFVVLALKLISFRERGYSYFAVYDQKGLLTFSYYLNHLLKYYEVKSAFAKPQFFCHSFEKNILFYFWLLDTIFLALKKKPINFLHAYHHPATLVLTWGQLVDNTGIQWIVILFRISFVLCLWGKNILHTIIFFKSKKKKKKCGHHIEILL</sequence>
<dbReference type="InterPro" id="IPR002076">
    <property type="entry name" value="ELO_fam"/>
</dbReference>
<keyword evidence="7 12" id="KW-1133">Transmembrane helix</keyword>
<feature type="transmembrane region" description="Helical" evidence="12">
    <location>
        <begin position="214"/>
        <end position="241"/>
    </location>
</feature>
<evidence type="ECO:0000256" key="9">
    <source>
        <dbReference type="ARBA" id="ARBA00023136"/>
    </source>
</evidence>
<keyword evidence="10 12" id="KW-0275">Fatty acid biosynthesis</keyword>
<evidence type="ECO:0000256" key="2">
    <source>
        <dbReference type="ARBA" id="ARBA00007263"/>
    </source>
</evidence>
<dbReference type="Proteomes" id="UP000023152">
    <property type="component" value="Unassembled WGS sequence"/>
</dbReference>
<comment type="caution">
    <text evidence="12">Lacks conserved residue(s) required for the propagation of feature annotation.</text>
</comment>
<keyword evidence="14" id="KW-1185">Reference proteome</keyword>
<dbReference type="GO" id="GO:0034626">
    <property type="term" value="P:fatty acid elongation, polyunsaturated fatty acid"/>
    <property type="evidence" value="ECO:0007669"/>
    <property type="project" value="TreeGrafter"/>
</dbReference>
<reference evidence="13 14" key="1">
    <citation type="journal article" date="2013" name="Curr. Biol.">
        <title>The Genome of the Foraminiferan Reticulomyxa filosa.</title>
        <authorList>
            <person name="Glockner G."/>
            <person name="Hulsmann N."/>
            <person name="Schleicher M."/>
            <person name="Noegel A.A."/>
            <person name="Eichinger L."/>
            <person name="Gallinger C."/>
            <person name="Pawlowski J."/>
            <person name="Sierra R."/>
            <person name="Euteneuer U."/>
            <person name="Pillet L."/>
            <person name="Moustafa A."/>
            <person name="Platzer M."/>
            <person name="Groth M."/>
            <person name="Szafranski K."/>
            <person name="Schliwa M."/>
        </authorList>
    </citation>
    <scope>NUCLEOTIDE SEQUENCE [LARGE SCALE GENOMIC DNA]</scope>
</reference>
<evidence type="ECO:0000256" key="10">
    <source>
        <dbReference type="ARBA" id="ARBA00023160"/>
    </source>
</evidence>
<evidence type="ECO:0000256" key="12">
    <source>
        <dbReference type="RuleBase" id="RU361115"/>
    </source>
</evidence>
<dbReference type="GO" id="GO:0034625">
    <property type="term" value="P:fatty acid elongation, monounsaturated fatty acid"/>
    <property type="evidence" value="ECO:0007669"/>
    <property type="project" value="TreeGrafter"/>
</dbReference>